<comment type="caution">
    <text evidence="2">The sequence shown here is derived from an EMBL/GenBank/DDBJ whole genome shotgun (WGS) entry which is preliminary data.</text>
</comment>
<evidence type="ECO:0000256" key="1">
    <source>
        <dbReference type="SAM" id="MobiDB-lite"/>
    </source>
</evidence>
<dbReference type="PANTHER" id="PTHR37162">
    <property type="entry name" value="HAT FAMILY DIMERISATION DOMAINCONTAINING PROTEIN-RELATED"/>
    <property type="match status" value="1"/>
</dbReference>
<proteinExistence type="predicted"/>
<protein>
    <submittedName>
        <fullName evidence="2">Uncharacterized protein</fullName>
    </submittedName>
</protein>
<dbReference type="Proteomes" id="UP000289886">
    <property type="component" value="Unassembled WGS sequence"/>
</dbReference>
<gene>
    <name evidence="2" type="ORF">EOD39_6071</name>
</gene>
<dbReference type="EMBL" id="SCEB01214881">
    <property type="protein sequence ID" value="RXM32619.1"/>
    <property type="molecule type" value="Genomic_DNA"/>
</dbReference>
<keyword evidence="3" id="KW-1185">Reference proteome</keyword>
<name>A0A444UBU9_ACIRT</name>
<accession>A0A444UBU9</accession>
<dbReference type="PANTHER" id="PTHR37162:SF10">
    <property type="entry name" value="DUF4371 DOMAIN-CONTAINING PROTEIN"/>
    <property type="match status" value="1"/>
</dbReference>
<reference evidence="2 3" key="1">
    <citation type="submission" date="2019-01" db="EMBL/GenBank/DDBJ databases">
        <title>Draft Genome and Complete Hox-Cluster Characterization of the Sterlet Sturgeon (Acipenser ruthenus).</title>
        <authorList>
            <person name="Wei Q."/>
        </authorList>
    </citation>
    <scope>NUCLEOTIDE SEQUENCE [LARGE SCALE GENOMIC DNA]</scope>
    <source>
        <strain evidence="2">WHYD16114868_AA</strain>
        <tissue evidence="2">Blood</tissue>
    </source>
</reference>
<evidence type="ECO:0000313" key="2">
    <source>
        <dbReference type="EMBL" id="RXM32619.1"/>
    </source>
</evidence>
<dbReference type="PROSITE" id="PS51257">
    <property type="entry name" value="PROKAR_LIPOPROTEIN"/>
    <property type="match status" value="1"/>
</dbReference>
<sequence length="169" mass="18156">MQGLGKGVAAFKKGQHIYLVGCACHLIHIAAERTSRELSVSIEDHLITIFVYLEKSSKRKAQKMCDANVRMILKLCSTRWLSLGQCVNRHLEQWDPLTSFFAGEVNSSKPAKATKTASKPAPAKSTLQAEKSPKALSSSSTASSVKPASTPTTSTAGTGFDLCFPLQTG</sequence>
<organism evidence="2 3">
    <name type="scientific">Acipenser ruthenus</name>
    <name type="common">Sterlet sturgeon</name>
    <dbReference type="NCBI Taxonomy" id="7906"/>
    <lineage>
        <taxon>Eukaryota</taxon>
        <taxon>Metazoa</taxon>
        <taxon>Chordata</taxon>
        <taxon>Craniata</taxon>
        <taxon>Vertebrata</taxon>
        <taxon>Euteleostomi</taxon>
        <taxon>Actinopterygii</taxon>
        <taxon>Chondrostei</taxon>
        <taxon>Acipenseriformes</taxon>
        <taxon>Acipenseridae</taxon>
        <taxon>Acipenser</taxon>
    </lineage>
</organism>
<dbReference type="AlphaFoldDB" id="A0A444UBU9"/>
<evidence type="ECO:0000313" key="3">
    <source>
        <dbReference type="Proteomes" id="UP000289886"/>
    </source>
</evidence>
<feature type="region of interest" description="Disordered" evidence="1">
    <location>
        <begin position="111"/>
        <end position="156"/>
    </location>
</feature>